<comment type="caution">
    <text evidence="2">The sequence shown here is derived from an EMBL/GenBank/DDBJ whole genome shotgun (WGS) entry which is preliminary data.</text>
</comment>
<feature type="compositionally biased region" description="Polar residues" evidence="1">
    <location>
        <begin position="61"/>
        <end position="72"/>
    </location>
</feature>
<dbReference type="VEuPathDB" id="FungiDB:PABG_12389"/>
<accession>A0A1D2J2V4</accession>
<dbReference type="EMBL" id="LZYO01000922">
    <property type="protein sequence ID" value="ODH12624.1"/>
    <property type="molecule type" value="Genomic_DNA"/>
</dbReference>
<proteinExistence type="predicted"/>
<evidence type="ECO:0000313" key="3">
    <source>
        <dbReference type="Proteomes" id="UP000242814"/>
    </source>
</evidence>
<feature type="region of interest" description="Disordered" evidence="1">
    <location>
        <begin position="22"/>
        <end position="72"/>
    </location>
</feature>
<dbReference type="Proteomes" id="UP000242814">
    <property type="component" value="Unassembled WGS sequence"/>
</dbReference>
<evidence type="ECO:0000256" key="1">
    <source>
        <dbReference type="SAM" id="MobiDB-lite"/>
    </source>
</evidence>
<organism evidence="2 3">
    <name type="scientific">Paracoccidioides brasiliensis</name>
    <dbReference type="NCBI Taxonomy" id="121759"/>
    <lineage>
        <taxon>Eukaryota</taxon>
        <taxon>Fungi</taxon>
        <taxon>Dikarya</taxon>
        <taxon>Ascomycota</taxon>
        <taxon>Pezizomycotina</taxon>
        <taxon>Eurotiomycetes</taxon>
        <taxon>Eurotiomycetidae</taxon>
        <taxon>Onygenales</taxon>
        <taxon>Ajellomycetaceae</taxon>
        <taxon>Paracoccidioides</taxon>
    </lineage>
</organism>
<protein>
    <submittedName>
        <fullName evidence="2">Uncharacterized protein</fullName>
    </submittedName>
</protein>
<sequence length="72" mass="7648">MATVKPSSPSFFSRQGAAEGFKFPDSSFPGTFPPAGEEGSHELGNWSKLKKSSKRGKDASVSITLTTQGKKI</sequence>
<name>A0A1D2J2V4_PARBR</name>
<dbReference type="AlphaFoldDB" id="A0A1D2J2V4"/>
<reference evidence="2 3" key="1">
    <citation type="submission" date="2016-06" db="EMBL/GenBank/DDBJ databases">
        <authorList>
            <person name="Kjaerup R.B."/>
            <person name="Dalgaard T.S."/>
            <person name="Juul-Madsen H.R."/>
        </authorList>
    </citation>
    <scope>NUCLEOTIDE SEQUENCE [LARGE SCALE GENOMIC DNA]</scope>
    <source>
        <strain evidence="2 3">Pb300</strain>
    </source>
</reference>
<evidence type="ECO:0000313" key="2">
    <source>
        <dbReference type="EMBL" id="ODH12624.1"/>
    </source>
</evidence>
<gene>
    <name evidence="2" type="ORF">ACO22_08079</name>
</gene>